<feature type="repeat" description="ANK" evidence="3">
    <location>
        <begin position="579"/>
        <end position="611"/>
    </location>
</feature>
<keyword evidence="2 3" id="KW-0040">ANK repeat</keyword>
<dbReference type="PANTHER" id="PTHR24173:SF74">
    <property type="entry name" value="ANKYRIN REPEAT DOMAIN-CONTAINING PROTEIN 16"/>
    <property type="match status" value="1"/>
</dbReference>
<evidence type="ECO:0000256" key="1">
    <source>
        <dbReference type="ARBA" id="ARBA00022737"/>
    </source>
</evidence>
<dbReference type="Pfam" id="PF00612">
    <property type="entry name" value="IQ"/>
    <property type="match status" value="2"/>
</dbReference>
<accession>A0A6G0W8V0</accession>
<dbReference type="EMBL" id="VJMJ01000313">
    <property type="protein sequence ID" value="KAF0723244.1"/>
    <property type="molecule type" value="Genomic_DNA"/>
</dbReference>
<sequence length="1094" mass="120642">MRELTMRRLSDVDSRNAWLQEQAEKIQDRIVNVRQGLSSSPSMYFGTRRCTYSDVISIITTTTRMQDARPAPLPATKAPTATLDTFLDPLFVSPLQNHVERQQDKLERHKKALVSEKTTFMGHLKLQRLERHQVEYRAASVVQRTYRGHILRKNFAKVKKTLLIRNKVRAVMKDVAKGTGLILEEKDRTRAKQRERMAAASTIQRRFRSFIAAIVVAKERYMVVEERRHACARQLQSVVRRRLVYCFVRKVRLRHVEALALALARTIQRLFRGYIDRTRVRSRRLAVRHAAIRLIQNAFTRSLARKAVAVQAERTREAACDDAATTIQRCFRGALGRQTVARLRQMEAASIAAAAALLIQRVVRGRFGRAVSAARARWRQEAFIVMAAIEMTRIVRGFLGRRAALRASVDQETNIFVHARKGHRETVVDLLDGLGLDEIPDPNAVDGHGNTVLAVASRWGHLGVVRSVIGRIKLNIENQQGLTAIGLAVRHGHADIAEYLLTKAPEIASTGRTLLHDAARNGMVTTVEKLVLYGLAVNCQEPQFQRTPLHEAVLGGDIATIQLVVDNCPKAALNYQDGHGATVLHLAAKRGDRAAVRVLLQAGVDVGLLDKKNQSAWRIAMSFGHEVIASEVRKKWGLRDDMMAAMANAADDDNDNDSATDPPISFVEEPLNKLEHLLEQGDLDIDEQDEDGLTLLMKGAMRGFYTVVRFCLRHGARLELTDKSGKTALMHAVAHSDIALHLLDQGADLLHTDDRGRTVLHDAAAHGYTFSEYVAVHKIHLDIKDNVGCTPLHEAARVGSDVGAKKLVNLGAHVSCVDLDHRSPVHFAVRSNFSPATLGVLLNAEAPALYLRDAAGRTALFDAVVAGNIPCLELLVARGGQLSDRDHDEQTLLHAAILAQQNASVEYLVEKIDPSELAAVNKALDTPLHAACRQGYGFAVEQLLRTPIGMKLISKTNGQGETPLQTATRACKVNVLAMCHQLGYDLTGADKETGSTLFHLSAEIDTEMLDPRIFDTLLEAGVGVAAFDKKGFQPLHVAAMRTKGAGAVRALLALGAPPKDPSRLTNMTPYHCAAQRGIAENVQLLKAVGLDDRP</sequence>
<dbReference type="VEuPathDB" id="FungiDB:AeMF1_021537"/>
<dbReference type="PROSITE" id="PS50088">
    <property type="entry name" value="ANK_REPEAT"/>
    <property type="match status" value="6"/>
</dbReference>
<dbReference type="Pfam" id="PF12796">
    <property type="entry name" value="Ank_2"/>
    <property type="match status" value="4"/>
</dbReference>
<reference evidence="4 5" key="1">
    <citation type="submission" date="2019-07" db="EMBL/GenBank/DDBJ databases">
        <title>Genomics analysis of Aphanomyces spp. identifies a new class of oomycete effector associated with host adaptation.</title>
        <authorList>
            <person name="Gaulin E."/>
        </authorList>
    </citation>
    <scope>NUCLEOTIDE SEQUENCE [LARGE SCALE GENOMIC DNA]</scope>
    <source>
        <strain evidence="4 5">ATCC 201684</strain>
    </source>
</reference>
<dbReference type="PROSITE" id="PS50096">
    <property type="entry name" value="IQ"/>
    <property type="match status" value="3"/>
</dbReference>
<feature type="repeat" description="ANK" evidence="3">
    <location>
        <begin position="787"/>
        <end position="819"/>
    </location>
</feature>
<evidence type="ECO:0000256" key="3">
    <source>
        <dbReference type="PROSITE-ProRule" id="PRU00023"/>
    </source>
</evidence>
<keyword evidence="5" id="KW-1185">Reference proteome</keyword>
<dbReference type="Pfam" id="PF00023">
    <property type="entry name" value="Ank"/>
    <property type="match status" value="1"/>
</dbReference>
<evidence type="ECO:0000256" key="2">
    <source>
        <dbReference type="ARBA" id="ARBA00023043"/>
    </source>
</evidence>
<evidence type="ECO:0000313" key="4">
    <source>
        <dbReference type="EMBL" id="KAF0723244.1"/>
    </source>
</evidence>
<dbReference type="AlphaFoldDB" id="A0A6G0W8V0"/>
<dbReference type="SMART" id="SM00015">
    <property type="entry name" value="IQ"/>
    <property type="match status" value="4"/>
</dbReference>
<feature type="repeat" description="ANK" evidence="3">
    <location>
        <begin position="480"/>
        <end position="512"/>
    </location>
</feature>
<proteinExistence type="predicted"/>
<evidence type="ECO:0000313" key="5">
    <source>
        <dbReference type="Proteomes" id="UP000481153"/>
    </source>
</evidence>
<dbReference type="CDD" id="cd23767">
    <property type="entry name" value="IQCD"/>
    <property type="match status" value="1"/>
</dbReference>
<dbReference type="PROSITE" id="PS50297">
    <property type="entry name" value="ANK_REP_REGION"/>
    <property type="match status" value="2"/>
</dbReference>
<dbReference type="Gene3D" id="1.25.40.20">
    <property type="entry name" value="Ankyrin repeat-containing domain"/>
    <property type="match status" value="4"/>
</dbReference>
<feature type="repeat" description="ANK" evidence="3">
    <location>
        <begin position="691"/>
        <end position="723"/>
    </location>
</feature>
<dbReference type="InterPro" id="IPR036770">
    <property type="entry name" value="Ankyrin_rpt-contain_sf"/>
</dbReference>
<comment type="caution">
    <text evidence="4">The sequence shown here is derived from an EMBL/GenBank/DDBJ whole genome shotgun (WGS) entry which is preliminary data.</text>
</comment>
<feature type="repeat" description="ANK" evidence="3">
    <location>
        <begin position="510"/>
        <end position="542"/>
    </location>
</feature>
<dbReference type="InterPro" id="IPR000048">
    <property type="entry name" value="IQ_motif_EF-hand-BS"/>
</dbReference>
<organism evidence="4 5">
    <name type="scientific">Aphanomyces euteiches</name>
    <dbReference type="NCBI Taxonomy" id="100861"/>
    <lineage>
        <taxon>Eukaryota</taxon>
        <taxon>Sar</taxon>
        <taxon>Stramenopiles</taxon>
        <taxon>Oomycota</taxon>
        <taxon>Saprolegniomycetes</taxon>
        <taxon>Saprolegniales</taxon>
        <taxon>Verrucalvaceae</taxon>
        <taxon>Aphanomyces</taxon>
    </lineage>
</organism>
<keyword evidence="1" id="KW-0677">Repeat</keyword>
<feature type="repeat" description="ANK" evidence="3">
    <location>
        <begin position="855"/>
        <end position="887"/>
    </location>
</feature>
<dbReference type="InterPro" id="IPR002110">
    <property type="entry name" value="Ankyrin_rpt"/>
</dbReference>
<dbReference type="SUPFAM" id="SSF48403">
    <property type="entry name" value="Ankyrin repeat"/>
    <property type="match status" value="3"/>
</dbReference>
<gene>
    <name evidence="4" type="ORF">Ae201684_017860</name>
</gene>
<protein>
    <submittedName>
        <fullName evidence="4">Uncharacterized protein</fullName>
    </submittedName>
</protein>
<dbReference type="Proteomes" id="UP000481153">
    <property type="component" value="Unassembled WGS sequence"/>
</dbReference>
<dbReference type="Gene3D" id="1.20.5.190">
    <property type="match status" value="1"/>
</dbReference>
<name>A0A6G0W8V0_9STRA</name>
<dbReference type="SMART" id="SM00248">
    <property type="entry name" value="ANK"/>
    <property type="match status" value="15"/>
</dbReference>
<dbReference type="PANTHER" id="PTHR24173">
    <property type="entry name" value="ANKYRIN REPEAT CONTAINING"/>
    <property type="match status" value="1"/>
</dbReference>